<protein>
    <submittedName>
        <fullName evidence="2">HNH endonuclease</fullName>
    </submittedName>
</protein>
<reference evidence="2" key="1">
    <citation type="submission" date="2019-05" db="EMBL/GenBank/DDBJ databases">
        <authorList>
            <person name="Hibberd M."/>
        </authorList>
    </citation>
    <scope>NUCLEOTIDE SEQUENCE</scope>
    <source>
        <strain evidence="2">Neisseria_subflava_BgEED23</strain>
    </source>
</reference>
<gene>
    <name evidence="2" type="ORF">ONOEEDHL_01882</name>
</gene>
<dbReference type="InterPro" id="IPR003615">
    <property type="entry name" value="HNH_nuc"/>
</dbReference>
<keyword evidence="3" id="KW-1185">Reference proteome</keyword>
<evidence type="ECO:0000313" key="3">
    <source>
        <dbReference type="Proteomes" id="UP000626795"/>
    </source>
</evidence>
<keyword evidence="2" id="KW-0540">Nuclease</keyword>
<sequence>MSDIKIFKDMPDDGAYIDWLKNNKNGFVLNIDKGGTQSIYPMLHKVSGGCNSFPTERKDKNWTTNDSDYFKVCSNSRKKLSEWSWSEYDRENRCKTCFKKELDEEKTAWLTEEQNFYTNSIPHLGKNIAELENRLASETSPEKQTELKILIKVRRGQDQFRQDLLKLYPSCPLTGLDIESLLIASHIKPWSKCNNEERLDPFNGLMLAPNVDALFDKGLITFDTDGMIKIHPTIDLENQKRLGISPDMKLKIEPESEKYFEYHRNHVFQKEE</sequence>
<proteinExistence type="predicted"/>
<organism evidence="2 3">
    <name type="scientific">Neisseria subflava</name>
    <dbReference type="NCBI Taxonomy" id="28449"/>
    <lineage>
        <taxon>Bacteria</taxon>
        <taxon>Pseudomonadati</taxon>
        <taxon>Pseudomonadota</taxon>
        <taxon>Betaproteobacteria</taxon>
        <taxon>Neisseriales</taxon>
        <taxon>Neisseriaceae</taxon>
        <taxon>Neisseria</taxon>
    </lineage>
</organism>
<dbReference type="Proteomes" id="UP000626795">
    <property type="component" value="Unassembled WGS sequence"/>
</dbReference>
<keyword evidence="2" id="KW-0255">Endonuclease</keyword>
<dbReference type="EMBL" id="CABFLZ010000006">
    <property type="protein sequence ID" value="VTY03369.1"/>
    <property type="molecule type" value="Genomic_DNA"/>
</dbReference>
<evidence type="ECO:0000313" key="2">
    <source>
        <dbReference type="EMBL" id="VTY03369.1"/>
    </source>
</evidence>
<dbReference type="Pfam" id="PF13391">
    <property type="entry name" value="HNH_2"/>
    <property type="match status" value="1"/>
</dbReference>
<accession>A0A9X9QXU7</accession>
<dbReference type="GO" id="GO:0004519">
    <property type="term" value="F:endonuclease activity"/>
    <property type="evidence" value="ECO:0007669"/>
    <property type="project" value="UniProtKB-KW"/>
</dbReference>
<dbReference type="RefSeq" id="WP_204787964.1">
    <property type="nucleotide sequence ID" value="NZ_CABFLZ010000006.1"/>
</dbReference>
<feature type="domain" description="HNH nuclease" evidence="1">
    <location>
        <begin position="171"/>
        <end position="223"/>
    </location>
</feature>
<evidence type="ECO:0000259" key="1">
    <source>
        <dbReference type="Pfam" id="PF13391"/>
    </source>
</evidence>
<dbReference type="AlphaFoldDB" id="A0A9X9QXU7"/>
<keyword evidence="2" id="KW-0378">Hydrolase</keyword>
<comment type="caution">
    <text evidence="2">The sequence shown here is derived from an EMBL/GenBank/DDBJ whole genome shotgun (WGS) entry which is preliminary data.</text>
</comment>
<name>A0A9X9QXU7_NEISU</name>